<dbReference type="GeneID" id="114495951"/>
<dbReference type="Pfam" id="PF05350">
    <property type="entry name" value="GSK-3_bind"/>
    <property type="match status" value="1"/>
</dbReference>
<reference evidence="6" key="2">
    <citation type="submission" date="2025-04" db="UniProtKB">
        <authorList>
            <consortium name="RefSeq"/>
        </authorList>
    </citation>
    <scope>IDENTIFICATION</scope>
    <source>
        <tissue evidence="6">Muscle</tissue>
    </source>
</reference>
<dbReference type="AlphaFoldDB" id="A0A7E6DUY6"/>
<feature type="compositionally biased region" description="Low complexity" evidence="2">
    <location>
        <begin position="166"/>
        <end position="177"/>
    </location>
</feature>
<feature type="region of interest" description="Disordered" evidence="2">
    <location>
        <begin position="217"/>
        <end position="277"/>
    </location>
</feature>
<evidence type="ECO:0000256" key="1">
    <source>
        <dbReference type="ARBA" id="ARBA00010422"/>
    </source>
</evidence>
<feature type="compositionally biased region" description="Acidic residues" evidence="2">
    <location>
        <begin position="7"/>
        <end position="24"/>
    </location>
</feature>
<proteinExistence type="inferred from homology"/>
<evidence type="ECO:0000313" key="4">
    <source>
        <dbReference type="Proteomes" id="UP000504628"/>
    </source>
</evidence>
<feature type="region of interest" description="Disordered" evidence="2">
    <location>
        <begin position="136"/>
        <end position="199"/>
    </location>
</feature>
<comment type="similarity">
    <text evidence="1">Belongs to the GSK-3-binding protein family.</text>
</comment>
<dbReference type="CTD" id="10023"/>
<dbReference type="OrthoDB" id="6381246at2759"/>
<dbReference type="KEGG" id="pdic:114495951"/>
<dbReference type="PANTHER" id="PTHR35154:SF1">
    <property type="entry name" value="PROTO-ONCOGENE FRAT1"/>
    <property type="match status" value="1"/>
</dbReference>
<dbReference type="InterPro" id="IPR008014">
    <property type="entry name" value="GSK3-bd"/>
</dbReference>
<gene>
    <name evidence="6" type="primary">FRAT1</name>
    <name evidence="3" type="ORF">HJG60_005265</name>
</gene>
<dbReference type="GO" id="GO:0090263">
    <property type="term" value="P:positive regulation of canonical Wnt signaling pathway"/>
    <property type="evidence" value="ECO:0007669"/>
    <property type="project" value="TreeGrafter"/>
</dbReference>
<reference evidence="3 5" key="1">
    <citation type="journal article" date="2020" name="Nature">
        <title>Six reference-quality genomes reveal evolution of bat adaptations.</title>
        <authorList>
            <person name="Jebb D."/>
            <person name="Huang Z."/>
            <person name="Pippel M."/>
            <person name="Hughes G.M."/>
            <person name="Lavrichenko K."/>
            <person name="Devanna P."/>
            <person name="Winkler S."/>
            <person name="Jermiin L.S."/>
            <person name="Skirmuntt E.C."/>
            <person name="Katzourakis A."/>
            <person name="Burkitt-Gray L."/>
            <person name="Ray D.A."/>
            <person name="Sullivan K.A.M."/>
            <person name="Roscito J.G."/>
            <person name="Kirilenko B.M."/>
            <person name="Davalos L.M."/>
            <person name="Corthals A.P."/>
            <person name="Power M.L."/>
            <person name="Jones G."/>
            <person name="Ransome R.D."/>
            <person name="Dechmann D.K.N."/>
            <person name="Locatelli A.G."/>
            <person name="Puechmaille S.J."/>
            <person name="Fedrigo O."/>
            <person name="Jarvis E.D."/>
            <person name="Hiller M."/>
            <person name="Vernes S.C."/>
            <person name="Myers E.W."/>
            <person name="Teeling E.C."/>
        </authorList>
    </citation>
    <scope>NUCLEOTIDE SEQUENCE [LARGE SCALE GENOMIC DNA]</scope>
    <source>
        <strain evidence="3">Bat1K_MPI-CBG_1</strain>
    </source>
</reference>
<organism evidence="4 6">
    <name type="scientific">Phyllostomus discolor</name>
    <name type="common">pale spear-nosed bat</name>
    <dbReference type="NCBI Taxonomy" id="89673"/>
    <lineage>
        <taxon>Eukaryota</taxon>
        <taxon>Metazoa</taxon>
        <taxon>Chordata</taxon>
        <taxon>Craniata</taxon>
        <taxon>Vertebrata</taxon>
        <taxon>Euteleostomi</taxon>
        <taxon>Mammalia</taxon>
        <taxon>Eutheria</taxon>
        <taxon>Laurasiatheria</taxon>
        <taxon>Chiroptera</taxon>
        <taxon>Yangochiroptera</taxon>
        <taxon>Phyllostomidae</taxon>
        <taxon>Phyllostominae</taxon>
        <taxon>Phyllostomus</taxon>
    </lineage>
</organism>
<evidence type="ECO:0000313" key="6">
    <source>
        <dbReference type="RefSeq" id="XP_035882991.1"/>
    </source>
</evidence>
<evidence type="ECO:0000313" key="5">
    <source>
        <dbReference type="Proteomes" id="UP000664940"/>
    </source>
</evidence>
<dbReference type="Proteomes" id="UP000664940">
    <property type="component" value="Unassembled WGS sequence"/>
</dbReference>
<dbReference type="EMBL" id="JABVXQ010000005">
    <property type="protein sequence ID" value="KAF6108821.1"/>
    <property type="molecule type" value="Genomic_DNA"/>
</dbReference>
<dbReference type="RefSeq" id="XP_035882991.1">
    <property type="nucleotide sequence ID" value="XM_036027098.1"/>
</dbReference>
<dbReference type="Proteomes" id="UP000504628">
    <property type="component" value="Chromosome 5"/>
</dbReference>
<accession>A0A7E6DUY6</accession>
<protein>
    <submittedName>
        <fullName evidence="3">FRAT regulator of WNT signaling pathway 1</fullName>
    </submittedName>
    <submittedName>
        <fullName evidence="6">Proto-oncogene FRAT1</fullName>
    </submittedName>
</protein>
<name>A0A7E6DUY6_9CHIR</name>
<dbReference type="GO" id="GO:0005737">
    <property type="term" value="C:cytoplasm"/>
    <property type="evidence" value="ECO:0007669"/>
    <property type="project" value="TreeGrafter"/>
</dbReference>
<evidence type="ECO:0000256" key="2">
    <source>
        <dbReference type="SAM" id="MobiDB-lite"/>
    </source>
</evidence>
<keyword evidence="4" id="KW-1185">Reference proteome</keyword>
<evidence type="ECO:0000313" key="3">
    <source>
        <dbReference type="EMBL" id="KAF6108821.1"/>
    </source>
</evidence>
<sequence>MPCRREEEEEAGEEAEADEEEEEGSFLLLEQSTKLGSSSEVDQLVTQIGESLQLNAAQDSPATLCMSPGPPLPPPAAVWADKAGPPGLPLLLPPAPAEAVGTAPPGALRCALGDRGRVRGRAAPYFVTELAAGHSTLSPLPPQSSLHGPSGDDKRGAPKQLSGPCRRGWLRGAAAARRLQHRRGLRTEVHGVEDDDDDPHRLLQQLVLSGNLIKEAVRRLKSPRPQPHRGVPQRPLPTPPTAAAQETASPPSPRAVCSDPGGSAPLRTGDGVPVPGS</sequence>
<feature type="region of interest" description="Disordered" evidence="2">
    <location>
        <begin position="1"/>
        <end position="25"/>
    </location>
</feature>
<feature type="compositionally biased region" description="Low complexity" evidence="2">
    <location>
        <begin position="136"/>
        <end position="149"/>
    </location>
</feature>
<dbReference type="PANTHER" id="PTHR35154">
    <property type="entry name" value="GBP PROTEIN"/>
    <property type="match status" value="1"/>
</dbReference>